<dbReference type="PANTHER" id="PTHR43792:SF1">
    <property type="entry name" value="N-ACETYLTRANSFERASE DOMAIN-CONTAINING PROTEIN"/>
    <property type="match status" value="1"/>
</dbReference>
<dbReference type="InterPro" id="IPR016181">
    <property type="entry name" value="Acyl_CoA_acyltransferase"/>
</dbReference>
<dbReference type="Proteomes" id="UP001194696">
    <property type="component" value="Unassembled WGS sequence"/>
</dbReference>
<dbReference type="SUPFAM" id="SSF55729">
    <property type="entry name" value="Acyl-CoA N-acyltransferases (Nat)"/>
    <property type="match status" value="1"/>
</dbReference>
<feature type="region of interest" description="Disordered" evidence="1">
    <location>
        <begin position="96"/>
        <end position="123"/>
    </location>
</feature>
<organism evidence="3 4">
    <name type="scientific">Linnemannia gamsii</name>
    <dbReference type="NCBI Taxonomy" id="64522"/>
    <lineage>
        <taxon>Eukaryota</taxon>
        <taxon>Fungi</taxon>
        <taxon>Fungi incertae sedis</taxon>
        <taxon>Mucoromycota</taxon>
        <taxon>Mortierellomycotina</taxon>
        <taxon>Mortierellomycetes</taxon>
        <taxon>Mortierellales</taxon>
        <taxon>Mortierellaceae</taxon>
        <taxon>Linnemannia</taxon>
    </lineage>
</organism>
<evidence type="ECO:0000313" key="3">
    <source>
        <dbReference type="EMBL" id="KAG0279318.1"/>
    </source>
</evidence>
<proteinExistence type="predicted"/>
<dbReference type="InterPro" id="IPR000182">
    <property type="entry name" value="GNAT_dom"/>
</dbReference>
<gene>
    <name evidence="3" type="ORF">BGZ96_001990</name>
</gene>
<dbReference type="PANTHER" id="PTHR43792">
    <property type="entry name" value="GNAT FAMILY, PUTATIVE (AFU_ORTHOLOGUE AFUA_3G00765)-RELATED-RELATED"/>
    <property type="match status" value="1"/>
</dbReference>
<sequence length="230" mass="25309">MSYSFPPSSYEIVTPRLVIRNGIPSDAKTMARILSSPENMPYQSAHGSISIDGMLSRIANWNKMASDGSNAFLVIALRETGEPIGSGGFNCFELHPGSADTPASEPSLEYSIDPQSRSADIPASGGSPYLTDIGVMLDHPLWRRGYATEALCASIDFAFTELKCQLIRLETNIKNEPWRALMRSLGLGDLEENAVSSYDGTRGWLYKIDVETWKTTKSNMKASGKWPLEY</sequence>
<comment type="caution">
    <text evidence="3">The sequence shown here is derived from an EMBL/GenBank/DDBJ whole genome shotgun (WGS) entry which is preliminary data.</text>
</comment>
<reference evidence="3 4" key="1">
    <citation type="journal article" date="2020" name="Fungal Divers.">
        <title>Resolving the Mortierellaceae phylogeny through synthesis of multi-gene phylogenetics and phylogenomics.</title>
        <authorList>
            <person name="Vandepol N."/>
            <person name="Liber J."/>
            <person name="Desiro A."/>
            <person name="Na H."/>
            <person name="Kennedy M."/>
            <person name="Barry K."/>
            <person name="Grigoriev I.V."/>
            <person name="Miller A.N."/>
            <person name="O'Donnell K."/>
            <person name="Stajich J.E."/>
            <person name="Bonito G."/>
        </authorList>
    </citation>
    <scope>NUCLEOTIDE SEQUENCE [LARGE SCALE GENOMIC DNA]</scope>
    <source>
        <strain evidence="3 4">AD045</strain>
    </source>
</reference>
<dbReference type="Gene3D" id="3.40.630.30">
    <property type="match status" value="1"/>
</dbReference>
<keyword evidence="4" id="KW-1185">Reference proteome</keyword>
<evidence type="ECO:0000259" key="2">
    <source>
        <dbReference type="Pfam" id="PF13302"/>
    </source>
</evidence>
<dbReference type="Pfam" id="PF13302">
    <property type="entry name" value="Acetyltransf_3"/>
    <property type="match status" value="1"/>
</dbReference>
<accession>A0ABQ7JLG3</accession>
<protein>
    <recommendedName>
        <fullName evidence="2">N-acetyltransferase domain-containing protein</fullName>
    </recommendedName>
</protein>
<name>A0ABQ7JLG3_9FUNG</name>
<feature type="domain" description="N-acetyltransferase" evidence="2">
    <location>
        <begin position="16"/>
        <end position="187"/>
    </location>
</feature>
<evidence type="ECO:0000313" key="4">
    <source>
        <dbReference type="Proteomes" id="UP001194696"/>
    </source>
</evidence>
<dbReference type="InterPro" id="IPR051531">
    <property type="entry name" value="N-acetyltransferase"/>
</dbReference>
<dbReference type="EMBL" id="JAAAIM010001357">
    <property type="protein sequence ID" value="KAG0279318.1"/>
    <property type="molecule type" value="Genomic_DNA"/>
</dbReference>
<evidence type="ECO:0000256" key="1">
    <source>
        <dbReference type="SAM" id="MobiDB-lite"/>
    </source>
</evidence>